<keyword evidence="5" id="KW-0812">Transmembrane</keyword>
<evidence type="ECO:0000256" key="1">
    <source>
        <dbReference type="ARBA" id="ARBA00004606"/>
    </source>
</evidence>
<dbReference type="OrthoDB" id="421979at2759"/>
<dbReference type="FunFam" id="3.90.550.50:FF:000008">
    <property type="entry name" value="Beta-1,3-glucosyltransferase"/>
    <property type="match status" value="1"/>
</dbReference>
<dbReference type="Proteomes" id="UP001152798">
    <property type="component" value="Chromosome 5"/>
</dbReference>
<dbReference type="Gene3D" id="3.90.550.50">
    <property type="match status" value="1"/>
</dbReference>
<dbReference type="GO" id="GO:0016020">
    <property type="term" value="C:membrane"/>
    <property type="evidence" value="ECO:0007669"/>
    <property type="project" value="UniProtKB-SubCell"/>
</dbReference>
<keyword evidence="6" id="KW-0735">Signal-anchor</keyword>
<dbReference type="Pfam" id="PF02434">
    <property type="entry name" value="Fringe"/>
    <property type="match status" value="1"/>
</dbReference>
<protein>
    <recommendedName>
        <fullName evidence="10">Fringe-like glycosyltransferase domain-containing protein</fullName>
    </recommendedName>
</protein>
<dbReference type="InterPro" id="IPR003378">
    <property type="entry name" value="Fringe-like_glycosylTrfase"/>
</dbReference>
<evidence type="ECO:0000256" key="4">
    <source>
        <dbReference type="ARBA" id="ARBA00022679"/>
    </source>
</evidence>
<evidence type="ECO:0000313" key="12">
    <source>
        <dbReference type="Proteomes" id="UP001152798"/>
    </source>
</evidence>
<gene>
    <name evidence="11" type="ORF">NEZAVI_LOCUS11049</name>
</gene>
<dbReference type="GO" id="GO:0012505">
    <property type="term" value="C:endomembrane system"/>
    <property type="evidence" value="ECO:0007669"/>
    <property type="project" value="UniProtKB-SubCell"/>
</dbReference>
<dbReference type="EMBL" id="OV725081">
    <property type="protein sequence ID" value="CAH1402173.1"/>
    <property type="molecule type" value="Genomic_DNA"/>
</dbReference>
<organism evidence="11 12">
    <name type="scientific">Nezara viridula</name>
    <name type="common">Southern green stink bug</name>
    <name type="synonym">Cimex viridulus</name>
    <dbReference type="NCBI Taxonomy" id="85310"/>
    <lineage>
        <taxon>Eukaryota</taxon>
        <taxon>Metazoa</taxon>
        <taxon>Ecdysozoa</taxon>
        <taxon>Arthropoda</taxon>
        <taxon>Hexapoda</taxon>
        <taxon>Insecta</taxon>
        <taxon>Pterygota</taxon>
        <taxon>Neoptera</taxon>
        <taxon>Paraneoptera</taxon>
        <taxon>Hemiptera</taxon>
        <taxon>Heteroptera</taxon>
        <taxon>Panheteroptera</taxon>
        <taxon>Pentatomomorpha</taxon>
        <taxon>Pentatomoidea</taxon>
        <taxon>Pentatomidae</taxon>
        <taxon>Pentatominae</taxon>
        <taxon>Nezara</taxon>
    </lineage>
</organism>
<evidence type="ECO:0000256" key="5">
    <source>
        <dbReference type="ARBA" id="ARBA00022692"/>
    </source>
</evidence>
<evidence type="ECO:0000256" key="7">
    <source>
        <dbReference type="ARBA" id="ARBA00022989"/>
    </source>
</evidence>
<dbReference type="GO" id="GO:0016757">
    <property type="term" value="F:glycosyltransferase activity"/>
    <property type="evidence" value="ECO:0007669"/>
    <property type="project" value="UniProtKB-KW"/>
</dbReference>
<accession>A0A9P0MP69</accession>
<keyword evidence="7" id="KW-1133">Transmembrane helix</keyword>
<keyword evidence="3" id="KW-0328">Glycosyltransferase</keyword>
<evidence type="ECO:0000259" key="10">
    <source>
        <dbReference type="Pfam" id="PF02434"/>
    </source>
</evidence>
<keyword evidence="4" id="KW-0808">Transferase</keyword>
<name>A0A9P0MP69_NEZVI</name>
<evidence type="ECO:0000256" key="2">
    <source>
        <dbReference type="ARBA" id="ARBA00008661"/>
    </source>
</evidence>
<sequence length="322" mass="36799">MNCLQVSQNSKVIVEVLPDEKTHIGYWTIIPLFPRLNLRKISDTEKESEFSIDASHELALYIGETYPLQHKPSLFCDKPRESCASYPNKRPTLDVNEIYFAVKTCHKYHLNRVPFVQKTWGKEAKYIKFFSDIANETIPTTEVGIKNTERGHCLKTMKILKMVLEEVKETNALKTVKWVILADDDTILSVKRLQSHLSCYSPDIIVGERYGYKVLNGHGYNYLTGGGGIAFGIDTLQDIVKVCNCPQIDSPDDMVLGLCIATLNISLTHSPLFHQARPMDYPSSYLEIDYPVSFHKHWNVDPMLVYTKWLSVPSNNVFHIEL</sequence>
<dbReference type="AlphaFoldDB" id="A0A9P0MP69"/>
<dbReference type="PANTHER" id="PTHR10811">
    <property type="entry name" value="FRINGE-RELATED"/>
    <property type="match status" value="1"/>
</dbReference>
<feature type="domain" description="Fringe-like glycosyltransferase" evidence="10">
    <location>
        <begin position="93"/>
        <end position="299"/>
    </location>
</feature>
<keyword evidence="8" id="KW-0472">Membrane</keyword>
<evidence type="ECO:0000256" key="3">
    <source>
        <dbReference type="ARBA" id="ARBA00022676"/>
    </source>
</evidence>
<evidence type="ECO:0000313" key="11">
    <source>
        <dbReference type="EMBL" id="CAH1402173.1"/>
    </source>
</evidence>
<comment type="similarity">
    <text evidence="2">Belongs to the glycosyltransferase 31 family.</text>
</comment>
<evidence type="ECO:0000256" key="6">
    <source>
        <dbReference type="ARBA" id="ARBA00022968"/>
    </source>
</evidence>
<evidence type="ECO:0000256" key="9">
    <source>
        <dbReference type="ARBA" id="ARBA00037847"/>
    </source>
</evidence>
<reference evidence="11" key="1">
    <citation type="submission" date="2022-01" db="EMBL/GenBank/DDBJ databases">
        <authorList>
            <person name="King R."/>
        </authorList>
    </citation>
    <scope>NUCLEOTIDE SEQUENCE</scope>
</reference>
<comment type="subcellular location">
    <subcellularLocation>
        <location evidence="9">Endomembrane system</location>
        <topology evidence="9">Single-pass membrane protein</topology>
    </subcellularLocation>
    <subcellularLocation>
        <location evidence="1">Membrane</location>
        <topology evidence="1">Single-pass type II membrane protein</topology>
    </subcellularLocation>
</comment>
<keyword evidence="12" id="KW-1185">Reference proteome</keyword>
<proteinExistence type="inferred from homology"/>
<evidence type="ECO:0000256" key="8">
    <source>
        <dbReference type="ARBA" id="ARBA00023136"/>
    </source>
</evidence>